<name>A0AAD1UQU9_EUPCR</name>
<proteinExistence type="predicted"/>
<evidence type="ECO:0000313" key="1">
    <source>
        <dbReference type="EMBL" id="CAI2371480.1"/>
    </source>
</evidence>
<gene>
    <name evidence="1" type="ORF">ECRASSUSDP1_LOCUS12803</name>
</gene>
<organism evidence="1 2">
    <name type="scientific">Euplotes crassus</name>
    <dbReference type="NCBI Taxonomy" id="5936"/>
    <lineage>
        <taxon>Eukaryota</taxon>
        <taxon>Sar</taxon>
        <taxon>Alveolata</taxon>
        <taxon>Ciliophora</taxon>
        <taxon>Intramacronucleata</taxon>
        <taxon>Spirotrichea</taxon>
        <taxon>Hypotrichia</taxon>
        <taxon>Euplotida</taxon>
        <taxon>Euplotidae</taxon>
        <taxon>Moneuplotes</taxon>
    </lineage>
</organism>
<evidence type="ECO:0000313" key="2">
    <source>
        <dbReference type="Proteomes" id="UP001295684"/>
    </source>
</evidence>
<protein>
    <submittedName>
        <fullName evidence="1">Uncharacterized protein</fullName>
    </submittedName>
</protein>
<comment type="caution">
    <text evidence="1">The sequence shown here is derived from an EMBL/GenBank/DDBJ whole genome shotgun (WGS) entry which is preliminary data.</text>
</comment>
<dbReference type="EMBL" id="CAMPGE010012718">
    <property type="protein sequence ID" value="CAI2371480.1"/>
    <property type="molecule type" value="Genomic_DNA"/>
</dbReference>
<dbReference type="Proteomes" id="UP001295684">
    <property type="component" value="Unassembled WGS sequence"/>
</dbReference>
<accession>A0AAD1UQU9</accession>
<keyword evidence="2" id="KW-1185">Reference proteome</keyword>
<sequence>MEQKYQIIVLKPINNNERKDHHRGKELKAKANIIRKVTRNFRINRKNSLTEAKGKVQNCHLKKKIKIMRLKKVKVSTTDQEVNPSNNLLEDFKSNLKTRPTSILSRRKRSRNIKSLMKASTEHHGPIQKFPALQKVSTLPTKSRDEATETILMKKRCRNLSRIRNTSQSRLHLTQKTGLVEKSVKFMNQTPIQKSRNRSIGSIKGLLFQTSQVVDDYKKLLFNSKSFK</sequence>
<reference evidence="1" key="1">
    <citation type="submission" date="2023-07" db="EMBL/GenBank/DDBJ databases">
        <authorList>
            <consortium name="AG Swart"/>
            <person name="Singh M."/>
            <person name="Singh A."/>
            <person name="Seah K."/>
            <person name="Emmerich C."/>
        </authorList>
    </citation>
    <scope>NUCLEOTIDE SEQUENCE</scope>
    <source>
        <strain evidence="1">DP1</strain>
    </source>
</reference>
<dbReference type="AlphaFoldDB" id="A0AAD1UQU9"/>